<dbReference type="PANTHER" id="PTHR36918:SF1">
    <property type="entry name" value="PROTEIN-EXPORT PROTEIN SECB"/>
    <property type="match status" value="1"/>
</dbReference>
<comment type="function">
    <text evidence="6">One of the proteins required for the normal export of preproteins out of the cell cytoplasm. It is a molecular chaperone that binds to a subset of precursor proteins, maintaining them in a translocation-competent state. It also specifically binds to its receptor SecA.</text>
</comment>
<comment type="subunit">
    <text evidence="6">Homotetramer, a dimer of dimers. One homotetramer interacts with 1 SecA dimer.</text>
</comment>
<proteinExistence type="inferred from homology"/>
<keyword evidence="5 6" id="KW-0143">Chaperone</keyword>
<dbReference type="GO" id="GO:0051082">
    <property type="term" value="F:unfolded protein binding"/>
    <property type="evidence" value="ECO:0007669"/>
    <property type="project" value="InterPro"/>
</dbReference>
<evidence type="ECO:0000256" key="1">
    <source>
        <dbReference type="ARBA" id="ARBA00009990"/>
    </source>
</evidence>
<dbReference type="InterPro" id="IPR003708">
    <property type="entry name" value="SecB"/>
</dbReference>
<evidence type="ECO:0000313" key="8">
    <source>
        <dbReference type="Proteomes" id="UP000245629"/>
    </source>
</evidence>
<evidence type="ECO:0000256" key="5">
    <source>
        <dbReference type="ARBA" id="ARBA00023186"/>
    </source>
</evidence>
<gene>
    <name evidence="6" type="primary">secB</name>
    <name evidence="7" type="ORF">DEW08_07040</name>
</gene>
<reference evidence="8" key="1">
    <citation type="submission" date="2018-05" db="EMBL/GenBank/DDBJ databases">
        <title>Azospirillum thermophila sp. nov., a novel isolated from hot spring.</title>
        <authorList>
            <person name="Zhao Z."/>
        </authorList>
    </citation>
    <scope>NUCLEOTIDE SEQUENCE [LARGE SCALE GENOMIC DNA]</scope>
    <source>
        <strain evidence="8">CFH 70021</strain>
    </source>
</reference>
<evidence type="ECO:0000256" key="3">
    <source>
        <dbReference type="ARBA" id="ARBA00022927"/>
    </source>
</evidence>
<dbReference type="GO" id="GO:0015031">
    <property type="term" value="P:protein transport"/>
    <property type="evidence" value="ECO:0007669"/>
    <property type="project" value="UniProtKB-UniRule"/>
</dbReference>
<dbReference type="OrthoDB" id="9795145at2"/>
<evidence type="ECO:0000256" key="6">
    <source>
        <dbReference type="HAMAP-Rule" id="MF_00821"/>
    </source>
</evidence>
<dbReference type="AlphaFoldDB" id="A0A2S2CNK4"/>
<dbReference type="NCBIfam" id="TIGR00809">
    <property type="entry name" value="secB"/>
    <property type="match status" value="1"/>
</dbReference>
<dbReference type="RefSeq" id="WP_109325694.1">
    <property type="nucleotide sequence ID" value="NZ_CP029353.1"/>
</dbReference>
<evidence type="ECO:0000256" key="2">
    <source>
        <dbReference type="ARBA" id="ARBA00022448"/>
    </source>
</evidence>
<dbReference type="PANTHER" id="PTHR36918">
    <property type="match status" value="1"/>
</dbReference>
<dbReference type="Proteomes" id="UP000245629">
    <property type="component" value="Chromosome 2"/>
</dbReference>
<dbReference type="SUPFAM" id="SSF54611">
    <property type="entry name" value="SecB-like"/>
    <property type="match status" value="1"/>
</dbReference>
<name>A0A2S2CNK4_9PROT</name>
<sequence length="168" mass="18318">MSDQPTNGADQNQATSLPMNILTQYTKDLSFENPNAPHSLLPGQQQPQVNIGVDVQVQPMGEDVYEVVLGLRCEAKQAEATAFLVELSYAGLFQLPGLPQEHHRPVLMIEGPRLLFPFARAIVSNMTRDGGFPPLLINPIDFADLYRRQIQGGEGEGEGEGGAQDTAF</sequence>
<dbReference type="Gene3D" id="3.10.420.10">
    <property type="entry name" value="SecB-like"/>
    <property type="match status" value="1"/>
</dbReference>
<keyword evidence="2 6" id="KW-0813">Transport</keyword>
<keyword evidence="4 6" id="KW-0811">Translocation</keyword>
<accession>A0A2S2CNK4</accession>
<dbReference type="GO" id="GO:0051262">
    <property type="term" value="P:protein tetramerization"/>
    <property type="evidence" value="ECO:0007669"/>
    <property type="project" value="InterPro"/>
</dbReference>
<keyword evidence="8" id="KW-1185">Reference proteome</keyword>
<dbReference type="EMBL" id="CP029353">
    <property type="protein sequence ID" value="AWK86038.1"/>
    <property type="molecule type" value="Genomic_DNA"/>
</dbReference>
<dbReference type="HAMAP" id="MF_00821">
    <property type="entry name" value="SecB"/>
    <property type="match status" value="1"/>
</dbReference>
<dbReference type="InterPro" id="IPR035958">
    <property type="entry name" value="SecB-like_sf"/>
</dbReference>
<comment type="similarity">
    <text evidence="1 6">Belongs to the SecB family.</text>
</comment>
<protein>
    <recommendedName>
        <fullName evidence="6">Protein-export protein SecB</fullName>
    </recommendedName>
</protein>
<keyword evidence="3 6" id="KW-0653">Protein transport</keyword>
<dbReference type="NCBIfam" id="NF004392">
    <property type="entry name" value="PRK05751.1-3"/>
    <property type="match status" value="1"/>
</dbReference>
<evidence type="ECO:0000256" key="4">
    <source>
        <dbReference type="ARBA" id="ARBA00023010"/>
    </source>
</evidence>
<dbReference type="PRINTS" id="PR01594">
    <property type="entry name" value="SECBCHAPRONE"/>
</dbReference>
<organism evidence="7 8">
    <name type="scientific">Azospirillum thermophilum</name>
    <dbReference type="NCBI Taxonomy" id="2202148"/>
    <lineage>
        <taxon>Bacteria</taxon>
        <taxon>Pseudomonadati</taxon>
        <taxon>Pseudomonadota</taxon>
        <taxon>Alphaproteobacteria</taxon>
        <taxon>Rhodospirillales</taxon>
        <taxon>Azospirillaceae</taxon>
        <taxon>Azospirillum</taxon>
    </lineage>
</organism>
<comment type="subcellular location">
    <subcellularLocation>
        <location evidence="6">Cytoplasm</location>
    </subcellularLocation>
</comment>
<dbReference type="GO" id="GO:0006457">
    <property type="term" value="P:protein folding"/>
    <property type="evidence" value="ECO:0007669"/>
    <property type="project" value="UniProtKB-UniRule"/>
</dbReference>
<dbReference type="KEGG" id="azz:DEW08_07040"/>
<dbReference type="Pfam" id="PF02556">
    <property type="entry name" value="SecB"/>
    <property type="match status" value="1"/>
</dbReference>
<dbReference type="GO" id="GO:0005737">
    <property type="term" value="C:cytoplasm"/>
    <property type="evidence" value="ECO:0007669"/>
    <property type="project" value="UniProtKB-SubCell"/>
</dbReference>
<evidence type="ECO:0000313" key="7">
    <source>
        <dbReference type="EMBL" id="AWK86038.1"/>
    </source>
</evidence>
<keyword evidence="6" id="KW-0963">Cytoplasm</keyword>